<dbReference type="Proteomes" id="UP000578030">
    <property type="component" value="Unassembled WGS sequence"/>
</dbReference>
<evidence type="ECO:0000313" key="5">
    <source>
        <dbReference type="EMBL" id="MBB2202266.1"/>
    </source>
</evidence>
<reference evidence="5 6" key="1">
    <citation type="submission" date="2020-04" db="EMBL/GenBank/DDBJ databases">
        <title>Description of novel Gluconacetobacter.</title>
        <authorList>
            <person name="Sombolestani A."/>
        </authorList>
    </citation>
    <scope>NUCLEOTIDE SEQUENCE [LARGE SCALE GENOMIC DNA]</scope>
    <source>
        <strain evidence="5 6">LMG 27802</strain>
    </source>
</reference>
<sequence length="706" mass="76912">MMPILSCIVHEHNIWLVTGAGLLCCIGSWVTARLFCRTLDTSGLQKHGWQFLTALTGAVSIWCTHFIAMLGFNAGVPVSFSPVLTIASLLIAVIGSTAGFVLAGSRRTGSMPALGGAIVGLSIAGMHYTGMMAYRVQGIMAWDMRYVLVSIALASAFSAVALDIATRPGRHACNFMAVILALAIISLHFTGMTALRIAPAQIEGSFANLEALHALALAIIAVALVIVAAGMTSYLIDDSTRMENLERLHRMAMSDTLTGLPNRASFNDRLDLEIELARGRRGKFALVGIDLNRFKVINDLRGHTTGDEVLRILARRFKGLLREGEFVARTGGDEFSALYRMNDEGSISEFLGRLERALSKCIQLDGFEIPSDASLGVALWPDDASNKEALINNADLAMYRAKADPVQKVRFYEPAMDEVLRARRSLAADLRDALARDQLSVHYQVQASIATGQIHGYEALLRWNHPKLGPIPPTEFIPLAEENGLILPIGEWVLRTACREATLWSPSYKIAVNVSAVQFMHVDLVQLVKSTLAETGLAPERLELELTESTIFTDRERALHMLHQIKELGVSVALDDFGTGYSSLDTLRSFPFDRIKIDRSFCDSGEGSPQTFAIIRAVIALGKAFGIPVLAEGIETDDQLSRLTSEGCDEGQGYLLGRPAPLRQIVETGQLKLIHHERKIIANESGADLQTAFLNSSSNGDTHSTD</sequence>
<keyword evidence="1" id="KW-0812">Transmembrane</keyword>
<evidence type="ECO:0000256" key="1">
    <source>
        <dbReference type="PROSITE-ProRule" id="PRU00244"/>
    </source>
</evidence>
<feature type="transmembrane region" description="Helical" evidence="1">
    <location>
        <begin position="146"/>
        <end position="165"/>
    </location>
</feature>
<name>A0A7W4K8G3_9PROT</name>
<evidence type="ECO:0000259" key="2">
    <source>
        <dbReference type="PROSITE" id="PS50883"/>
    </source>
</evidence>
<dbReference type="Gene3D" id="3.30.70.270">
    <property type="match status" value="1"/>
</dbReference>
<dbReference type="CDD" id="cd01949">
    <property type="entry name" value="GGDEF"/>
    <property type="match status" value="1"/>
</dbReference>
<dbReference type="SUPFAM" id="SSF141868">
    <property type="entry name" value="EAL domain-like"/>
    <property type="match status" value="1"/>
</dbReference>
<feature type="transmembrane region" description="Helical" evidence="1">
    <location>
        <begin position="12"/>
        <end position="36"/>
    </location>
</feature>
<dbReference type="PANTHER" id="PTHR44757:SF2">
    <property type="entry name" value="BIOFILM ARCHITECTURE MAINTENANCE PROTEIN MBAA"/>
    <property type="match status" value="1"/>
</dbReference>
<dbReference type="RefSeq" id="WP_182959382.1">
    <property type="nucleotide sequence ID" value="NZ_JABEQM010000009.1"/>
</dbReference>
<dbReference type="EMBL" id="JABEQM010000009">
    <property type="protein sequence ID" value="MBB2202266.1"/>
    <property type="molecule type" value="Genomic_DNA"/>
</dbReference>
<feature type="transmembrane region" description="Helical" evidence="1">
    <location>
        <begin position="80"/>
        <end position="102"/>
    </location>
</feature>
<dbReference type="NCBIfam" id="TIGR00254">
    <property type="entry name" value="GGDEF"/>
    <property type="match status" value="1"/>
</dbReference>
<comment type="caution">
    <text evidence="5">The sequence shown here is derived from an EMBL/GenBank/DDBJ whole genome shotgun (WGS) entry which is preliminary data.</text>
</comment>
<dbReference type="CDD" id="cd01948">
    <property type="entry name" value="EAL"/>
    <property type="match status" value="1"/>
</dbReference>
<feature type="domain" description="MHYT" evidence="4">
    <location>
        <begin position="12"/>
        <end position="198"/>
    </location>
</feature>
<dbReference type="Gene3D" id="3.20.20.450">
    <property type="entry name" value="EAL domain"/>
    <property type="match status" value="1"/>
</dbReference>
<dbReference type="Pfam" id="PF03707">
    <property type="entry name" value="MHYT"/>
    <property type="match status" value="2"/>
</dbReference>
<keyword evidence="1" id="KW-0472">Membrane</keyword>
<accession>A0A7W4K8G3</accession>
<evidence type="ECO:0000259" key="4">
    <source>
        <dbReference type="PROSITE" id="PS50924"/>
    </source>
</evidence>
<feature type="domain" description="GGDEF" evidence="3">
    <location>
        <begin position="282"/>
        <end position="414"/>
    </location>
</feature>
<dbReference type="InterPro" id="IPR029787">
    <property type="entry name" value="Nucleotide_cyclase"/>
</dbReference>
<organism evidence="5 6">
    <name type="scientific">Gluconacetobacter tumulisoli</name>
    <dbReference type="NCBI Taxonomy" id="1286189"/>
    <lineage>
        <taxon>Bacteria</taxon>
        <taxon>Pseudomonadati</taxon>
        <taxon>Pseudomonadota</taxon>
        <taxon>Alphaproteobacteria</taxon>
        <taxon>Acetobacterales</taxon>
        <taxon>Acetobacteraceae</taxon>
        <taxon>Gluconacetobacter</taxon>
    </lineage>
</organism>
<dbReference type="InterPro" id="IPR000160">
    <property type="entry name" value="GGDEF_dom"/>
</dbReference>
<keyword evidence="1" id="KW-1133">Transmembrane helix</keyword>
<dbReference type="InterPro" id="IPR052155">
    <property type="entry name" value="Biofilm_reg_signaling"/>
</dbReference>
<evidence type="ECO:0000313" key="6">
    <source>
        <dbReference type="Proteomes" id="UP000578030"/>
    </source>
</evidence>
<keyword evidence="6" id="KW-1185">Reference proteome</keyword>
<dbReference type="InterPro" id="IPR005330">
    <property type="entry name" value="MHYT_dom"/>
</dbReference>
<feature type="transmembrane region" description="Helical" evidence="1">
    <location>
        <begin position="172"/>
        <end position="191"/>
    </location>
</feature>
<proteinExistence type="predicted"/>
<feature type="domain" description="EAL" evidence="2">
    <location>
        <begin position="423"/>
        <end position="673"/>
    </location>
</feature>
<dbReference type="InterPro" id="IPR043128">
    <property type="entry name" value="Rev_trsase/Diguanyl_cyclase"/>
</dbReference>
<dbReference type="AlphaFoldDB" id="A0A7W4K8G3"/>
<dbReference type="Pfam" id="PF00990">
    <property type="entry name" value="GGDEF"/>
    <property type="match status" value="1"/>
</dbReference>
<dbReference type="GO" id="GO:0016020">
    <property type="term" value="C:membrane"/>
    <property type="evidence" value="ECO:0007669"/>
    <property type="project" value="UniProtKB-UniRule"/>
</dbReference>
<dbReference type="PROSITE" id="PS50924">
    <property type="entry name" value="MHYT"/>
    <property type="match status" value="1"/>
</dbReference>
<dbReference type="InterPro" id="IPR001633">
    <property type="entry name" value="EAL_dom"/>
</dbReference>
<feature type="transmembrane region" description="Helical" evidence="1">
    <location>
        <begin position="211"/>
        <end position="236"/>
    </location>
</feature>
<dbReference type="SUPFAM" id="SSF55073">
    <property type="entry name" value="Nucleotide cyclase"/>
    <property type="match status" value="1"/>
</dbReference>
<dbReference type="PROSITE" id="PS50883">
    <property type="entry name" value="EAL"/>
    <property type="match status" value="1"/>
</dbReference>
<protein>
    <submittedName>
        <fullName evidence="5">Bifunctional diguanylate cyclase/phosphodiesterase</fullName>
    </submittedName>
</protein>
<dbReference type="PANTHER" id="PTHR44757">
    <property type="entry name" value="DIGUANYLATE CYCLASE DGCP"/>
    <property type="match status" value="1"/>
</dbReference>
<dbReference type="SMART" id="SM00267">
    <property type="entry name" value="GGDEF"/>
    <property type="match status" value="1"/>
</dbReference>
<dbReference type="Pfam" id="PF00563">
    <property type="entry name" value="EAL"/>
    <property type="match status" value="1"/>
</dbReference>
<evidence type="ECO:0000259" key="3">
    <source>
        <dbReference type="PROSITE" id="PS50887"/>
    </source>
</evidence>
<dbReference type="SMART" id="SM00052">
    <property type="entry name" value="EAL"/>
    <property type="match status" value="1"/>
</dbReference>
<feature type="transmembrane region" description="Helical" evidence="1">
    <location>
        <begin position="48"/>
        <end position="68"/>
    </location>
</feature>
<gene>
    <name evidence="5" type="ORF">HLH28_11890</name>
</gene>
<dbReference type="PROSITE" id="PS50887">
    <property type="entry name" value="GGDEF"/>
    <property type="match status" value="1"/>
</dbReference>
<feature type="transmembrane region" description="Helical" evidence="1">
    <location>
        <begin position="114"/>
        <end position="134"/>
    </location>
</feature>
<dbReference type="InterPro" id="IPR035919">
    <property type="entry name" value="EAL_sf"/>
</dbReference>